<feature type="region of interest" description="Disordered" evidence="1">
    <location>
        <begin position="23"/>
        <end position="45"/>
    </location>
</feature>
<sequence length="45" mass="4881">MPRFSEPHWPGWQARKYSVGREGSGLAQVGDIAPPSITAPSMVDL</sequence>
<dbReference type="AlphaFoldDB" id="A0A0E4G0G9"/>
<dbReference type="Proteomes" id="UP000063308">
    <property type="component" value="Chromosome"/>
</dbReference>
<evidence type="ECO:0000313" key="3">
    <source>
        <dbReference type="Proteomes" id="UP000063308"/>
    </source>
</evidence>
<accession>A0A0E4G0G9</accession>
<reference evidence="2 3" key="1">
    <citation type="submission" date="2014-11" db="EMBL/GenBank/DDBJ databases">
        <title>Symbiosis island explosion on the genome of extra-slow-growing strains of soybean bradyrhizobia with massive insertion sequences.</title>
        <authorList>
            <person name="Iida T."/>
            <person name="Minamisawa K."/>
        </authorList>
    </citation>
    <scope>NUCLEOTIDE SEQUENCE [LARGE SCALE GENOMIC DNA]</scope>
    <source>
        <strain evidence="2 3">NK6</strain>
    </source>
</reference>
<dbReference type="EMBL" id="AP014685">
    <property type="protein sequence ID" value="BAR63162.1"/>
    <property type="molecule type" value="Genomic_DNA"/>
</dbReference>
<gene>
    <name evidence="2" type="ORF">NK6_10030</name>
</gene>
<organism evidence="2 3">
    <name type="scientific">Bradyrhizobium diazoefficiens</name>
    <dbReference type="NCBI Taxonomy" id="1355477"/>
    <lineage>
        <taxon>Bacteria</taxon>
        <taxon>Pseudomonadati</taxon>
        <taxon>Pseudomonadota</taxon>
        <taxon>Alphaproteobacteria</taxon>
        <taxon>Hyphomicrobiales</taxon>
        <taxon>Nitrobacteraceae</taxon>
        <taxon>Bradyrhizobium</taxon>
    </lineage>
</organism>
<evidence type="ECO:0000313" key="2">
    <source>
        <dbReference type="EMBL" id="BAR63162.1"/>
    </source>
</evidence>
<protein>
    <submittedName>
        <fullName evidence="2">Uncharacterized protein</fullName>
    </submittedName>
</protein>
<name>A0A0E4G0G9_9BRAD</name>
<proteinExistence type="predicted"/>
<evidence type="ECO:0000256" key="1">
    <source>
        <dbReference type="SAM" id="MobiDB-lite"/>
    </source>
</evidence>